<evidence type="ECO:0000313" key="2">
    <source>
        <dbReference type="EMBL" id="PIS38760.1"/>
    </source>
</evidence>
<evidence type="ECO:0000313" key="3">
    <source>
        <dbReference type="Proteomes" id="UP000229390"/>
    </source>
</evidence>
<organism evidence="2 3">
    <name type="scientific">Candidatus Nealsonbacteria bacterium CG08_land_8_20_14_0_20_43_11</name>
    <dbReference type="NCBI Taxonomy" id="1974706"/>
    <lineage>
        <taxon>Bacteria</taxon>
        <taxon>Candidatus Nealsoniibacteriota</taxon>
    </lineage>
</organism>
<evidence type="ECO:0000256" key="1">
    <source>
        <dbReference type="SAM" id="Phobius"/>
    </source>
</evidence>
<proteinExistence type="predicted"/>
<sequence length="119" mass="14317">MSKNRFFIVWKIFLIFIYFFALVHFLKDITQDVLEIPTVLDVFGNIHENLNGFPEAFVWFYHWAMVNTFFVEFFLLVTVPGAWKRREFTKLDAIILVAIIYLTTMFFLATYLDPRFNLQ</sequence>
<comment type="caution">
    <text evidence="2">The sequence shown here is derived from an EMBL/GenBank/DDBJ whole genome shotgun (WGS) entry which is preliminary data.</text>
</comment>
<accession>A0A2M6T0B6</accession>
<keyword evidence="1" id="KW-0812">Transmembrane</keyword>
<feature type="transmembrane region" description="Helical" evidence="1">
    <location>
        <begin position="7"/>
        <end position="26"/>
    </location>
</feature>
<dbReference type="Proteomes" id="UP000229390">
    <property type="component" value="Unassembled WGS sequence"/>
</dbReference>
<dbReference type="AlphaFoldDB" id="A0A2M6T0B6"/>
<feature type="transmembrane region" description="Helical" evidence="1">
    <location>
        <begin position="91"/>
        <end position="112"/>
    </location>
</feature>
<feature type="transmembrane region" description="Helical" evidence="1">
    <location>
        <begin position="60"/>
        <end position="79"/>
    </location>
</feature>
<dbReference type="EMBL" id="PEYE01000035">
    <property type="protein sequence ID" value="PIS38760.1"/>
    <property type="molecule type" value="Genomic_DNA"/>
</dbReference>
<keyword evidence="1" id="KW-0472">Membrane</keyword>
<name>A0A2M6T0B6_9BACT</name>
<reference evidence="3" key="1">
    <citation type="submission" date="2017-09" db="EMBL/GenBank/DDBJ databases">
        <title>Depth-based differentiation of microbial function through sediment-hosted aquifers and enrichment of novel symbionts in the deep terrestrial subsurface.</title>
        <authorList>
            <person name="Probst A.J."/>
            <person name="Ladd B."/>
            <person name="Jarett J.K."/>
            <person name="Geller-Mcgrath D.E."/>
            <person name="Sieber C.M.K."/>
            <person name="Emerson J.B."/>
            <person name="Anantharaman K."/>
            <person name="Thomas B.C."/>
            <person name="Malmstrom R."/>
            <person name="Stieglmeier M."/>
            <person name="Klingl A."/>
            <person name="Woyke T."/>
            <person name="Ryan C.M."/>
            <person name="Banfield J.F."/>
        </authorList>
    </citation>
    <scope>NUCLEOTIDE SEQUENCE [LARGE SCALE GENOMIC DNA]</scope>
</reference>
<gene>
    <name evidence="2" type="ORF">COT34_02085</name>
</gene>
<protein>
    <submittedName>
        <fullName evidence="2">Uncharacterized protein</fullName>
    </submittedName>
</protein>
<keyword evidence="1" id="KW-1133">Transmembrane helix</keyword>